<protein>
    <submittedName>
        <fullName evidence="1">Uncharacterized protein</fullName>
    </submittedName>
</protein>
<sequence>MQNKTLQRSGSMVARQKIQWPKEQQATDVDAKADLRGVHWQLSYLPSHYGQTETKEAYIKHPRYQREKMVENGDDLRASHIDLAFGASKSCKHWVAALTDEMSRNEYDKFHCKKPDGFEALGAELRKSHISFGERSEVGAQSHQKMAFGAPPKVAQMASFADTVGKDLRASHIDIANGAEKSCGHWKAVQTSEMAQYAREKFSCRKPEGFYHLIAELRKSSVPLGGLAQAQSSRS</sequence>
<organism evidence="1 2">
    <name type="scientific">Durusdinium trenchii</name>
    <dbReference type="NCBI Taxonomy" id="1381693"/>
    <lineage>
        <taxon>Eukaryota</taxon>
        <taxon>Sar</taxon>
        <taxon>Alveolata</taxon>
        <taxon>Dinophyceae</taxon>
        <taxon>Suessiales</taxon>
        <taxon>Symbiodiniaceae</taxon>
        <taxon>Durusdinium</taxon>
    </lineage>
</organism>
<comment type="caution">
    <text evidence="1">The sequence shown here is derived from an EMBL/GenBank/DDBJ whole genome shotgun (WGS) entry which is preliminary data.</text>
</comment>
<dbReference type="Proteomes" id="UP001642464">
    <property type="component" value="Unassembled WGS sequence"/>
</dbReference>
<gene>
    <name evidence="1" type="ORF">SCF082_LOCUS21728</name>
</gene>
<keyword evidence="2" id="KW-1185">Reference proteome</keyword>
<reference evidence="1 2" key="1">
    <citation type="submission" date="2024-02" db="EMBL/GenBank/DDBJ databases">
        <authorList>
            <person name="Chen Y."/>
            <person name="Shah S."/>
            <person name="Dougan E. K."/>
            <person name="Thang M."/>
            <person name="Chan C."/>
        </authorList>
    </citation>
    <scope>NUCLEOTIDE SEQUENCE [LARGE SCALE GENOMIC DNA]</scope>
</reference>
<evidence type="ECO:0000313" key="2">
    <source>
        <dbReference type="Proteomes" id="UP001642464"/>
    </source>
</evidence>
<name>A0ABP0LB88_9DINO</name>
<dbReference type="EMBL" id="CAXAMM010015480">
    <property type="protein sequence ID" value="CAK9036419.1"/>
    <property type="molecule type" value="Genomic_DNA"/>
</dbReference>
<evidence type="ECO:0000313" key="1">
    <source>
        <dbReference type="EMBL" id="CAK9036419.1"/>
    </source>
</evidence>
<accession>A0ABP0LB88</accession>
<proteinExistence type="predicted"/>